<dbReference type="GO" id="GO:0003677">
    <property type="term" value="F:DNA binding"/>
    <property type="evidence" value="ECO:0007669"/>
    <property type="project" value="InterPro"/>
</dbReference>
<evidence type="ECO:0000313" key="3">
    <source>
        <dbReference type="Proteomes" id="UP000008553"/>
    </source>
</evidence>
<sequence>MFNWQQLRSIKIVIYKMKTNKYNKKRETYNYTKQCKTIKMNIEKAEVNSKLLELSRQNIDNKAKKDLELKQKQEELLEQKRIILKSLLTPDAHARLSRIAIVKEENARRIEDIIIRNSQMGLLHKKVDEDQLIKLIEQVSGRMNKKEPVVEIRRRKQFDDDDDFNEEDYM</sequence>
<dbReference type="KEGG" id="pyo:PY17X_0813800"/>
<dbReference type="GO" id="GO:0005829">
    <property type="term" value="C:cytosol"/>
    <property type="evidence" value="ECO:0007669"/>
    <property type="project" value="TreeGrafter"/>
</dbReference>
<dbReference type="PANTHER" id="PTHR10840:SF0">
    <property type="entry name" value="PROGRAMMED CELL DEATH PROTEIN 5"/>
    <property type="match status" value="1"/>
</dbReference>
<evidence type="ECO:0000313" key="2">
    <source>
        <dbReference type="EMBL" id="EAA22664.1"/>
    </source>
</evidence>
<dbReference type="GO" id="GO:0005634">
    <property type="term" value="C:nucleus"/>
    <property type="evidence" value="ECO:0007669"/>
    <property type="project" value="TreeGrafter"/>
</dbReference>
<keyword evidence="3" id="KW-1185">Reference proteome</keyword>
<dbReference type="Proteomes" id="UP000008553">
    <property type="component" value="Unassembled WGS sequence"/>
</dbReference>
<dbReference type="Gene3D" id="1.10.8.140">
    <property type="entry name" value="PDCD5-like"/>
    <property type="match status" value="1"/>
</dbReference>
<name>Q7RJX3_PLAYO</name>
<comment type="caution">
    <text evidence="2">The sequence shown here is derived from an EMBL/GenBank/DDBJ whole genome shotgun (WGS) entry which is preliminary data.</text>
</comment>
<dbReference type="InterPro" id="IPR002836">
    <property type="entry name" value="PDCD5-like"/>
</dbReference>
<evidence type="ECO:0008006" key="4">
    <source>
        <dbReference type="Google" id="ProtNLM"/>
    </source>
</evidence>
<protein>
    <recommendedName>
        <fullName evidence="4">Apoptosis-related protein</fullName>
    </recommendedName>
</protein>
<dbReference type="InParanoid" id="Q7RJX3"/>
<dbReference type="PANTHER" id="PTHR10840">
    <property type="entry name" value="PROGRAMMED CELL DEATH PROTEIN 5"/>
    <property type="match status" value="1"/>
</dbReference>
<dbReference type="FunCoup" id="Q7RJX3">
    <property type="interactions" value="201"/>
</dbReference>
<dbReference type="SUPFAM" id="SSF46950">
    <property type="entry name" value="Double-stranded DNA-binding domain"/>
    <property type="match status" value="1"/>
</dbReference>
<gene>
    <name evidence="2" type="ORF">PY03132</name>
</gene>
<dbReference type="Pfam" id="PF01984">
    <property type="entry name" value="dsDNA_bind"/>
    <property type="match status" value="1"/>
</dbReference>
<comment type="similarity">
    <text evidence="1">Belongs to the PDCD5 family.</text>
</comment>
<reference evidence="2 3" key="1">
    <citation type="journal article" date="2002" name="Nature">
        <title>Genome sequence and comparative analysis of the model rodent malaria parasite Plasmodium yoelii yoelii.</title>
        <authorList>
            <person name="Carlton J.M."/>
            <person name="Angiuoli S.V."/>
            <person name="Suh B.B."/>
            <person name="Kooij T.W."/>
            <person name="Pertea M."/>
            <person name="Silva J.C."/>
            <person name="Ermolaeva M.D."/>
            <person name="Allen J.E."/>
            <person name="Selengut J.D."/>
            <person name="Koo H.L."/>
            <person name="Peterson J.D."/>
            <person name="Pop M."/>
            <person name="Kosack D.S."/>
            <person name="Shumway M.F."/>
            <person name="Bidwell S.L."/>
            <person name="Shallom S.J."/>
            <person name="van Aken S.E."/>
            <person name="Riedmuller S.B."/>
            <person name="Feldblyum T.V."/>
            <person name="Cho J.K."/>
            <person name="Quackenbush J."/>
            <person name="Sedegah M."/>
            <person name="Shoaibi A."/>
            <person name="Cummings L.M."/>
            <person name="Florens L."/>
            <person name="Yates J.R."/>
            <person name="Raine J.D."/>
            <person name="Sinden R.E."/>
            <person name="Harris M.A."/>
            <person name="Cunningham D.A."/>
            <person name="Preiser P.R."/>
            <person name="Bergman L.W."/>
            <person name="Vaidya A.B."/>
            <person name="van Lin L.H."/>
            <person name="Janse C.J."/>
            <person name="Waters A.P."/>
            <person name="Smith H.O."/>
            <person name="White O.R."/>
            <person name="Salzberg S.L."/>
            <person name="Venter J.C."/>
            <person name="Fraser C.M."/>
            <person name="Hoffman S.L."/>
            <person name="Gardner M.J."/>
            <person name="Carucci D.J."/>
        </authorList>
    </citation>
    <scope>NUCLEOTIDE SEQUENCE [LARGE SCALE GENOMIC DNA]</scope>
    <source>
        <strain evidence="2 3">17XNL</strain>
    </source>
</reference>
<dbReference type="STRING" id="73239.Q7RJX3"/>
<evidence type="ECO:0000256" key="1">
    <source>
        <dbReference type="ARBA" id="ARBA00010490"/>
    </source>
</evidence>
<accession>Q7RJX3</accession>
<dbReference type="EMBL" id="AABL01000883">
    <property type="protein sequence ID" value="EAA22664.1"/>
    <property type="molecule type" value="Genomic_DNA"/>
</dbReference>
<dbReference type="InterPro" id="IPR036883">
    <property type="entry name" value="PDCD5-like_sf"/>
</dbReference>
<organism evidence="2 3">
    <name type="scientific">Plasmodium yoelii yoelii</name>
    <dbReference type="NCBI Taxonomy" id="73239"/>
    <lineage>
        <taxon>Eukaryota</taxon>
        <taxon>Sar</taxon>
        <taxon>Alveolata</taxon>
        <taxon>Apicomplexa</taxon>
        <taxon>Aconoidasida</taxon>
        <taxon>Haemosporida</taxon>
        <taxon>Plasmodiidae</taxon>
        <taxon>Plasmodium</taxon>
        <taxon>Plasmodium (Vinckeia)</taxon>
    </lineage>
</organism>
<proteinExistence type="inferred from homology"/>
<dbReference type="AlphaFoldDB" id="Q7RJX3"/>
<dbReference type="PaxDb" id="73239-Q7RJX3"/>